<dbReference type="Proteomes" id="UP000255164">
    <property type="component" value="Unassembled WGS sequence"/>
</dbReference>
<dbReference type="RefSeq" id="WP_000785587.1">
    <property type="nucleotide sequence ID" value="NZ_BGLN01000090.1"/>
</dbReference>
<dbReference type="AlphaFoldDB" id="A0A0Q3EH17"/>
<evidence type="ECO:0000313" key="5">
    <source>
        <dbReference type="EMBL" id="EFH6652552.1"/>
    </source>
</evidence>
<dbReference type="Pfam" id="PF26078">
    <property type="entry name" value="Baseplate_J_M"/>
    <property type="match status" value="1"/>
</dbReference>
<accession>A0A0Q3EH17</accession>
<name>A0A0Q3EH17_ECOLX</name>
<evidence type="ECO:0000313" key="8">
    <source>
        <dbReference type="Proteomes" id="UP000530628"/>
    </source>
</evidence>
<reference evidence="6 7" key="1">
    <citation type="submission" date="2018-06" db="EMBL/GenBank/DDBJ databases">
        <authorList>
            <consortium name="Pathogen Informatics"/>
            <person name="Doyle S."/>
        </authorList>
    </citation>
    <scope>NUCLEOTIDE SEQUENCE [LARGE SCALE GENOMIC DNA]</scope>
    <source>
        <strain evidence="6 7">NCTC10082</strain>
    </source>
</reference>
<dbReference type="PANTHER" id="PTHR37829">
    <property type="entry name" value="PHAGE-LIKE ELEMENT PBSX PROTEIN XKDT"/>
    <property type="match status" value="1"/>
</dbReference>
<evidence type="ECO:0000259" key="4">
    <source>
        <dbReference type="Pfam" id="PF26079"/>
    </source>
</evidence>
<protein>
    <submittedName>
        <fullName evidence="5 6">Phage baseplate protein</fullName>
    </submittedName>
</protein>
<feature type="domain" description="Baseplate J-like C-terminal" evidence="4">
    <location>
        <begin position="277"/>
        <end position="351"/>
    </location>
</feature>
<dbReference type="InterPro" id="IPR058531">
    <property type="entry name" value="Baseplate_J_M"/>
</dbReference>
<dbReference type="InterPro" id="IPR058530">
    <property type="entry name" value="Baseplate_J-like_C"/>
</dbReference>
<dbReference type="EMBL" id="AASWOY010000222">
    <property type="protein sequence ID" value="EFH6652552.1"/>
    <property type="molecule type" value="Genomic_DNA"/>
</dbReference>
<feature type="domain" description="Baseplate protein J-like barrel" evidence="2">
    <location>
        <begin position="93"/>
        <end position="171"/>
    </location>
</feature>
<dbReference type="EMBL" id="UFZA01000002">
    <property type="protein sequence ID" value="STE71787.1"/>
    <property type="molecule type" value="Genomic_DNA"/>
</dbReference>
<evidence type="ECO:0000259" key="2">
    <source>
        <dbReference type="Pfam" id="PF04865"/>
    </source>
</evidence>
<evidence type="ECO:0000256" key="1">
    <source>
        <dbReference type="ARBA" id="ARBA00038087"/>
    </source>
</evidence>
<sequence length="360" mass="39732">MADSQFYRPGLPQLISMIRSDLLTRFEQDTLLRRMDAEVYARVQAAAVHTLYGYIDYLARNLLPDMCDEDWLYRHARIKRCPRKDAVAARGFVRWDGVEGTPVLPAGTQIQRDDQVTFTTTATVTAADGLLRVPVVADEPGSAGNTDDGIAMQLGTPVSGLPSTGYADTITDGEDIENLEIWRARVMERYYYIPQGGADPDYVIWAKEVQGINRAWTFRHWKGIGTVGVMVATNDPEHPAPDESVINAVRDHILPLAPVAGSGLYVFGATEKVIPMTIALSKDTPQIRAAIKSELNALMFRDGVPEGRMYLSRISEAISLSAGEVAHRLIDPSSDIDLGETELPVLGEITWQAYDPVRSK</sequence>
<dbReference type="Pfam" id="PF26079">
    <property type="entry name" value="Baseplate_J_C"/>
    <property type="match status" value="1"/>
</dbReference>
<evidence type="ECO:0000313" key="6">
    <source>
        <dbReference type="EMBL" id="STE71787.1"/>
    </source>
</evidence>
<organism evidence="6 7">
    <name type="scientific">Escherichia coli</name>
    <dbReference type="NCBI Taxonomy" id="562"/>
    <lineage>
        <taxon>Bacteria</taxon>
        <taxon>Pseudomonadati</taxon>
        <taxon>Pseudomonadota</taxon>
        <taxon>Gammaproteobacteria</taxon>
        <taxon>Enterobacterales</taxon>
        <taxon>Enterobacteriaceae</taxon>
        <taxon>Escherichia</taxon>
    </lineage>
</organism>
<feature type="domain" description="Baseplate J-like central" evidence="3">
    <location>
        <begin position="194"/>
        <end position="260"/>
    </location>
</feature>
<gene>
    <name evidence="5" type="ORF">GNW61_28275</name>
    <name evidence="6" type="ORF">NCTC10082_04644</name>
</gene>
<evidence type="ECO:0000259" key="3">
    <source>
        <dbReference type="Pfam" id="PF26078"/>
    </source>
</evidence>
<evidence type="ECO:0000313" key="7">
    <source>
        <dbReference type="Proteomes" id="UP000255164"/>
    </source>
</evidence>
<proteinExistence type="inferred from homology"/>
<reference evidence="5 8" key="2">
    <citation type="submission" date="2019-11" db="EMBL/GenBank/DDBJ databases">
        <authorList>
            <consortium name="GenomeTrakr network: Whole genome sequencing for foodborne pathogen traceback"/>
        </authorList>
    </citation>
    <scope>NUCLEOTIDE SEQUENCE [LARGE SCALE GENOMIC DNA]</scope>
    <source>
        <strain evidence="5 8">PSU-2072</strain>
    </source>
</reference>
<dbReference type="Proteomes" id="UP000530628">
    <property type="component" value="Unassembled WGS sequence"/>
</dbReference>
<dbReference type="PANTHER" id="PTHR37829:SF3">
    <property type="entry name" value="PROTEIN JAYE-RELATED"/>
    <property type="match status" value="1"/>
</dbReference>
<dbReference type="Pfam" id="PF04865">
    <property type="entry name" value="Baseplate_J"/>
    <property type="match status" value="1"/>
</dbReference>
<dbReference type="InterPro" id="IPR052399">
    <property type="entry name" value="Phage_Baseplate_Assmbl_Protein"/>
</dbReference>
<comment type="similarity">
    <text evidence="1">Belongs to the Mu gp47/PBSX XkdT family.</text>
</comment>
<dbReference type="InterPro" id="IPR006949">
    <property type="entry name" value="Barrel_Baseplate_J-like"/>
</dbReference>